<evidence type="ECO:0000256" key="2">
    <source>
        <dbReference type="ARBA" id="ARBA00023043"/>
    </source>
</evidence>
<keyword evidence="2 3" id="KW-0040">ANK repeat</keyword>
<dbReference type="Pfam" id="PF12796">
    <property type="entry name" value="Ank_2"/>
    <property type="match status" value="2"/>
</dbReference>
<dbReference type="AlphaFoldDB" id="A0A2N1J6Q8"/>
<gene>
    <name evidence="4" type="ORF">CP960_00340</name>
</gene>
<dbReference type="InterPro" id="IPR036770">
    <property type="entry name" value="Ankyrin_rpt-contain_sf"/>
</dbReference>
<dbReference type="SMART" id="SM00248">
    <property type="entry name" value="ANK"/>
    <property type="match status" value="3"/>
</dbReference>
<comment type="caution">
    <text evidence="4">The sequence shown here is derived from an EMBL/GenBank/DDBJ whole genome shotgun (WGS) entry which is preliminary data.</text>
</comment>
<dbReference type="SUPFAM" id="SSF48403">
    <property type="entry name" value="Ankyrin repeat"/>
    <property type="match status" value="1"/>
</dbReference>
<feature type="repeat" description="ANK" evidence="3">
    <location>
        <begin position="65"/>
        <end position="97"/>
    </location>
</feature>
<feature type="repeat" description="ANK" evidence="3">
    <location>
        <begin position="129"/>
        <end position="161"/>
    </location>
</feature>
<protein>
    <submittedName>
        <fullName evidence="4">Uncharacterized protein</fullName>
    </submittedName>
</protein>
<evidence type="ECO:0000256" key="3">
    <source>
        <dbReference type="PROSITE-ProRule" id="PRU00023"/>
    </source>
</evidence>
<dbReference type="PANTHER" id="PTHR24198:SF165">
    <property type="entry name" value="ANKYRIN REPEAT-CONTAINING PROTEIN-RELATED"/>
    <property type="match status" value="1"/>
</dbReference>
<sequence>MSTNIFIDDNLVNRSFSLKKLLFSGLDINYQDKQGWCVLFEAIIYNENIESIISLNDDINIRDKKGRNALYWAIKYKNFDAVKLLISKGIDLYVTPTLYAVHFAVYNDDVKMLKCLKNLNIDINYLDEINATALIYAVLYNKAHCVDYLIKNGANINQVDVLGNSAYTLAYELQMQNLLKKFDKITN</sequence>
<evidence type="ECO:0000256" key="1">
    <source>
        <dbReference type="ARBA" id="ARBA00022737"/>
    </source>
</evidence>
<dbReference type="Gene3D" id="1.25.40.20">
    <property type="entry name" value="Ankyrin repeat-containing domain"/>
    <property type="match status" value="2"/>
</dbReference>
<dbReference type="EMBL" id="NXIF01000002">
    <property type="protein sequence ID" value="PKI82236.1"/>
    <property type="molecule type" value="Genomic_DNA"/>
</dbReference>
<dbReference type="InterPro" id="IPR002110">
    <property type="entry name" value="Ankyrin_rpt"/>
</dbReference>
<dbReference type="KEGG" id="ahs:AHALO_1656"/>
<evidence type="ECO:0000313" key="4">
    <source>
        <dbReference type="EMBL" id="PKI82236.1"/>
    </source>
</evidence>
<dbReference type="Proteomes" id="UP000233248">
    <property type="component" value="Unassembled WGS sequence"/>
</dbReference>
<dbReference type="OrthoDB" id="5345485at2"/>
<organism evidence="4 5">
    <name type="scientific">Malaciobacter halophilus</name>
    <dbReference type="NCBI Taxonomy" id="197482"/>
    <lineage>
        <taxon>Bacteria</taxon>
        <taxon>Pseudomonadati</taxon>
        <taxon>Campylobacterota</taxon>
        <taxon>Epsilonproteobacteria</taxon>
        <taxon>Campylobacterales</taxon>
        <taxon>Arcobacteraceae</taxon>
        <taxon>Malaciobacter</taxon>
    </lineage>
</organism>
<reference evidence="4 5" key="1">
    <citation type="submission" date="2017-09" db="EMBL/GenBank/DDBJ databases">
        <title>Genomics of the genus Arcobacter.</title>
        <authorList>
            <person name="Perez-Cataluna A."/>
            <person name="Figueras M.J."/>
            <person name="Salas-Masso N."/>
        </authorList>
    </citation>
    <scope>NUCLEOTIDE SEQUENCE [LARGE SCALE GENOMIC DNA]</scope>
    <source>
        <strain evidence="4 5">DSM 18005</strain>
    </source>
</reference>
<dbReference type="PROSITE" id="PS50297">
    <property type="entry name" value="ANK_REP_REGION"/>
    <property type="match status" value="2"/>
</dbReference>
<name>A0A2N1J6Q8_9BACT</name>
<keyword evidence="1" id="KW-0677">Repeat</keyword>
<dbReference type="PROSITE" id="PS50088">
    <property type="entry name" value="ANK_REPEAT"/>
    <property type="match status" value="2"/>
</dbReference>
<dbReference type="RefSeq" id="WP_101183189.1">
    <property type="nucleotide sequence ID" value="NZ_CP031218.1"/>
</dbReference>
<dbReference type="PANTHER" id="PTHR24198">
    <property type="entry name" value="ANKYRIN REPEAT AND PROTEIN KINASE DOMAIN-CONTAINING PROTEIN"/>
    <property type="match status" value="1"/>
</dbReference>
<keyword evidence="5" id="KW-1185">Reference proteome</keyword>
<accession>A0A2N1J6Q8</accession>
<proteinExistence type="predicted"/>
<evidence type="ECO:0000313" key="5">
    <source>
        <dbReference type="Proteomes" id="UP000233248"/>
    </source>
</evidence>